<comment type="caution">
    <text evidence="3">The sequence shown here is derived from an EMBL/GenBank/DDBJ whole genome shotgun (WGS) entry which is preliminary data.</text>
</comment>
<feature type="compositionally biased region" description="Basic and acidic residues" evidence="1">
    <location>
        <begin position="1"/>
        <end position="12"/>
    </location>
</feature>
<evidence type="ECO:0000256" key="2">
    <source>
        <dbReference type="SAM" id="Phobius"/>
    </source>
</evidence>
<organism evidence="3 4">
    <name type="scientific">Vibrio inusitatus NBRC 102082</name>
    <dbReference type="NCBI Taxonomy" id="1219070"/>
    <lineage>
        <taxon>Bacteria</taxon>
        <taxon>Pseudomonadati</taxon>
        <taxon>Pseudomonadota</taxon>
        <taxon>Gammaproteobacteria</taxon>
        <taxon>Vibrionales</taxon>
        <taxon>Vibrionaceae</taxon>
        <taxon>Vibrio</taxon>
    </lineage>
</organism>
<gene>
    <name evidence="3" type="ORF">VIN01S_06090</name>
</gene>
<dbReference type="Proteomes" id="UP000318717">
    <property type="component" value="Unassembled WGS sequence"/>
</dbReference>
<keyword evidence="2" id="KW-0812">Transmembrane</keyword>
<dbReference type="AlphaFoldDB" id="A0A4Y3HS03"/>
<evidence type="ECO:0000313" key="3">
    <source>
        <dbReference type="EMBL" id="GEA49805.1"/>
    </source>
</evidence>
<keyword evidence="2" id="KW-1133">Transmembrane helix</keyword>
<proteinExistence type="predicted"/>
<name>A0A4Y3HS03_9VIBR</name>
<keyword evidence="2" id="KW-0472">Membrane</keyword>
<feature type="transmembrane region" description="Helical" evidence="2">
    <location>
        <begin position="30"/>
        <end position="49"/>
    </location>
</feature>
<evidence type="ECO:0000256" key="1">
    <source>
        <dbReference type="SAM" id="MobiDB-lite"/>
    </source>
</evidence>
<reference evidence="3 4" key="1">
    <citation type="submission" date="2019-06" db="EMBL/GenBank/DDBJ databases">
        <title>Whole genome shotgun sequence of Vibrio inusitatus NBRC 102082.</title>
        <authorList>
            <person name="Hosoyama A."/>
            <person name="Uohara A."/>
            <person name="Ohji S."/>
            <person name="Ichikawa N."/>
        </authorList>
    </citation>
    <scope>NUCLEOTIDE SEQUENCE [LARGE SCALE GENOMIC DNA]</scope>
    <source>
        <strain evidence="3 4">NBRC 102082</strain>
    </source>
</reference>
<evidence type="ECO:0000313" key="4">
    <source>
        <dbReference type="Proteomes" id="UP000318717"/>
    </source>
</evidence>
<sequence>MMVIKENFKNDSKNQSLSKSTGKEGTLPKFLAFYALLIGWCSLVIYSMATS</sequence>
<dbReference type="RefSeq" id="WP_167496150.1">
    <property type="nucleotide sequence ID" value="NZ_BJLF01000002.1"/>
</dbReference>
<accession>A0A4Y3HS03</accession>
<dbReference type="EMBL" id="BJLF01000002">
    <property type="protein sequence ID" value="GEA49805.1"/>
    <property type="molecule type" value="Genomic_DNA"/>
</dbReference>
<keyword evidence="4" id="KW-1185">Reference proteome</keyword>
<feature type="region of interest" description="Disordered" evidence="1">
    <location>
        <begin position="1"/>
        <end position="23"/>
    </location>
</feature>
<protein>
    <submittedName>
        <fullName evidence="3">Uncharacterized protein</fullName>
    </submittedName>
</protein>